<sequence>MEVQGENYQVTFDSDSATVTFAGSLRLGGMEEYQPIVEVLNHVSEQDYEAVILDVKKLEFLNSSGISMLSKFVINVRKKNTTSILVKGAKEFAWQEKSLKNLQRLMPNLNLEME</sequence>
<dbReference type="HOGENOM" id="CLU_136789_0_0_3"/>
<dbReference type="AlphaFoldDB" id="B7K307"/>
<dbReference type="NCBIfam" id="NF047705">
    <property type="entry name" value="slr1659_superfam"/>
    <property type="match status" value="1"/>
</dbReference>
<accession>B7K307</accession>
<gene>
    <name evidence="2" type="ordered locus">PCC8801_3756</name>
</gene>
<organism evidence="2 3">
    <name type="scientific">Rippkaea orientalis (strain PCC 8801 / RF-1)</name>
    <name type="common">Cyanothece sp. (strain PCC 8801)</name>
    <dbReference type="NCBI Taxonomy" id="41431"/>
    <lineage>
        <taxon>Bacteria</taxon>
        <taxon>Bacillati</taxon>
        <taxon>Cyanobacteriota</taxon>
        <taxon>Cyanophyceae</taxon>
        <taxon>Oscillatoriophycideae</taxon>
        <taxon>Chroococcales</taxon>
        <taxon>Aphanothecaceae</taxon>
        <taxon>Rippkaea</taxon>
        <taxon>Rippkaea orientalis</taxon>
    </lineage>
</organism>
<evidence type="ECO:0000313" key="3">
    <source>
        <dbReference type="Proteomes" id="UP000008204"/>
    </source>
</evidence>
<keyword evidence="3" id="KW-1185">Reference proteome</keyword>
<dbReference type="KEGG" id="cyp:PCC8801_3756"/>
<dbReference type="PROSITE" id="PS50801">
    <property type="entry name" value="STAS"/>
    <property type="match status" value="1"/>
</dbReference>
<dbReference type="OrthoDB" id="9805711at2"/>
<dbReference type="eggNOG" id="COG5439">
    <property type="taxonomic scope" value="Bacteria"/>
</dbReference>
<evidence type="ECO:0000259" key="1">
    <source>
        <dbReference type="PROSITE" id="PS50801"/>
    </source>
</evidence>
<dbReference type="InterPro" id="IPR002645">
    <property type="entry name" value="STAS_dom"/>
</dbReference>
<dbReference type="InterPro" id="IPR036513">
    <property type="entry name" value="STAS_dom_sf"/>
</dbReference>
<feature type="domain" description="STAS" evidence="1">
    <location>
        <begin position="6"/>
        <end position="114"/>
    </location>
</feature>
<dbReference type="RefSeq" id="WP_012596966.1">
    <property type="nucleotide sequence ID" value="NC_011726.1"/>
</dbReference>
<dbReference type="Proteomes" id="UP000008204">
    <property type="component" value="Chromosome"/>
</dbReference>
<evidence type="ECO:0000313" key="2">
    <source>
        <dbReference type="EMBL" id="ACK67708.1"/>
    </source>
</evidence>
<proteinExistence type="predicted"/>
<name>B7K307_RIPO1</name>
<dbReference type="EMBL" id="CP001287">
    <property type="protein sequence ID" value="ACK67708.1"/>
    <property type="molecule type" value="Genomic_DNA"/>
</dbReference>
<dbReference type="STRING" id="41431.PCC8801_3756"/>
<dbReference type="Gene3D" id="3.30.750.24">
    <property type="entry name" value="STAS domain"/>
    <property type="match status" value="1"/>
</dbReference>
<protein>
    <recommendedName>
        <fullName evidence="1">STAS domain-containing protein</fullName>
    </recommendedName>
</protein>
<dbReference type="SUPFAM" id="SSF52091">
    <property type="entry name" value="SpoIIaa-like"/>
    <property type="match status" value="1"/>
</dbReference>
<reference evidence="3" key="1">
    <citation type="journal article" date="2011" name="MBio">
        <title>Novel metabolic attributes of the genus Cyanothece, comprising a group of unicellular nitrogen-fixing Cyanobacteria.</title>
        <authorList>
            <person name="Bandyopadhyay A."/>
            <person name="Elvitigala T."/>
            <person name="Welsh E."/>
            <person name="Stockel J."/>
            <person name="Liberton M."/>
            <person name="Min H."/>
            <person name="Sherman L.A."/>
            <person name="Pakrasi H.B."/>
        </authorList>
    </citation>
    <scope>NUCLEOTIDE SEQUENCE [LARGE SCALE GENOMIC DNA]</scope>
    <source>
        <strain evidence="3">PCC 8801</strain>
    </source>
</reference>
<dbReference type="Pfam" id="PF01740">
    <property type="entry name" value="STAS"/>
    <property type="match status" value="1"/>
</dbReference>